<evidence type="ECO:0000313" key="2">
    <source>
        <dbReference type="Proteomes" id="UP000078486"/>
    </source>
</evidence>
<gene>
    <name evidence="1" type="ORF">AW736_07095</name>
</gene>
<evidence type="ECO:0008006" key="3">
    <source>
        <dbReference type="Google" id="ProtNLM"/>
    </source>
</evidence>
<dbReference type="Proteomes" id="UP000078486">
    <property type="component" value="Unassembled WGS sequence"/>
</dbReference>
<organism evidence="1 2">
    <name type="scientific">Termitidicoccus mucosus</name>
    <dbReference type="NCBI Taxonomy" id="1184151"/>
    <lineage>
        <taxon>Bacteria</taxon>
        <taxon>Pseudomonadati</taxon>
        <taxon>Verrucomicrobiota</taxon>
        <taxon>Opitutia</taxon>
        <taxon>Opitutales</taxon>
        <taxon>Opitutaceae</taxon>
        <taxon>Termitidicoccus</taxon>
    </lineage>
</organism>
<reference evidence="1 2" key="1">
    <citation type="submission" date="2016-01" db="EMBL/GenBank/DDBJ databases">
        <title>High potential of lignocellulose degradation of a new Verrucomicrobia species.</title>
        <authorList>
            <person name="Wang Y."/>
            <person name="Shi Y."/>
            <person name="Qiu Z."/>
            <person name="Liu S."/>
            <person name="Yang H."/>
        </authorList>
    </citation>
    <scope>NUCLEOTIDE SEQUENCE [LARGE SCALE GENOMIC DNA]</scope>
    <source>
        <strain evidence="1 2">TSB47</strain>
    </source>
</reference>
<dbReference type="SUPFAM" id="SSF51126">
    <property type="entry name" value="Pectin lyase-like"/>
    <property type="match status" value="1"/>
</dbReference>
<protein>
    <recommendedName>
        <fullName evidence="3">Right handed beta helix domain-containing protein</fullName>
    </recommendedName>
</protein>
<dbReference type="EMBL" id="LRRQ01000053">
    <property type="protein sequence ID" value="OAM90678.1"/>
    <property type="molecule type" value="Genomic_DNA"/>
</dbReference>
<proteinExistence type="predicted"/>
<name>A0A178ILN8_9BACT</name>
<accession>A0A178ILN8</accession>
<dbReference type="AlphaFoldDB" id="A0A178ILN8"/>
<dbReference type="InterPro" id="IPR011050">
    <property type="entry name" value="Pectin_lyase_fold/virulence"/>
</dbReference>
<dbReference type="STRING" id="1184151.AW736_07095"/>
<dbReference type="InterPro" id="IPR012334">
    <property type="entry name" value="Pectin_lyas_fold"/>
</dbReference>
<comment type="caution">
    <text evidence="1">The sequence shown here is derived from an EMBL/GenBank/DDBJ whole genome shotgun (WGS) entry which is preliminary data.</text>
</comment>
<keyword evidence="2" id="KW-1185">Reference proteome</keyword>
<sequence length="419" mass="44868">MLLAPGVYEVRGTLRLAADGIVLAGAGMDADPGQNTILRRTGTSTEPVVLAGGRAAGKPFAAEVRGTRSDIVTPRVTVGSSSFEVADASKFRVGDAVLVVQPSTEAWIKSVNAGDAFPDRAAGRTAVWKPGEIDIRYHRYITAVEGNRLTLDAPVFDHLDRARAQSYVAKFNDTGTVRHVGVENLFIDVETESATSENHAADCIRFQQSENCWVRRVTARHFWHSGVQFGGGSTRATVESCRALEPRGIATGGRFYNFGTAGAQLVLFRDCLATKARHAFICNGASLDSGIVFLACVSEGAIASSEGHRRWSQGVLFDNFIARKPDTKIVLGLYNRGRYGTAHGWGLAHSVAWRCAAGGARICVQRPPHAQNYAIGCSGDVSGEGPFKAPAGHIEGVNKTGLDPASLYLAQLNERLSRQ</sequence>
<dbReference type="Gene3D" id="2.160.20.10">
    <property type="entry name" value="Single-stranded right-handed beta-helix, Pectin lyase-like"/>
    <property type="match status" value="1"/>
</dbReference>
<dbReference type="OrthoDB" id="5488826at2"/>
<evidence type="ECO:0000313" key="1">
    <source>
        <dbReference type="EMBL" id="OAM90678.1"/>
    </source>
</evidence>